<dbReference type="RefSeq" id="WP_377406871.1">
    <property type="nucleotide sequence ID" value="NZ_JBHTFQ010000018.1"/>
</dbReference>
<keyword evidence="3" id="KW-1185">Reference proteome</keyword>
<sequence>MTLPELASQSATRVPDNRRMDFLPRLFGPRLLIIGEHTVFHFMETLCPSDYGGGLWDFYELDGQPLYLGPTSKPRYRLFCEGNGFEGEVSADAAGIIATLFAFSHLSFRYDDDELAEGYGRLYDYATIHAEAAAIYQAID</sequence>
<dbReference type="InterPro" id="IPR004914">
    <property type="entry name" value="Antirestrict"/>
</dbReference>
<reference evidence="3" key="1">
    <citation type="journal article" date="2019" name="Int. J. Syst. Evol. Microbiol.">
        <title>The Global Catalogue of Microorganisms (GCM) 10K type strain sequencing project: providing services to taxonomists for standard genome sequencing and annotation.</title>
        <authorList>
            <consortium name="The Broad Institute Genomics Platform"/>
            <consortium name="The Broad Institute Genome Sequencing Center for Infectious Disease"/>
            <person name="Wu L."/>
            <person name="Ma J."/>
        </authorList>
    </citation>
    <scope>NUCLEOTIDE SEQUENCE [LARGE SCALE GENOMIC DNA]</scope>
    <source>
        <strain evidence="3">CGMCC 1.12750</strain>
    </source>
</reference>
<evidence type="ECO:0000313" key="3">
    <source>
        <dbReference type="Proteomes" id="UP001596516"/>
    </source>
</evidence>
<dbReference type="InterPro" id="IPR042297">
    <property type="entry name" value="Antirestriction_sf"/>
</dbReference>
<name>A0ABW2UPZ5_9RHOB</name>
<dbReference type="Gene3D" id="3.30.70.3580">
    <property type="entry name" value="Antirestriction protein"/>
    <property type="match status" value="1"/>
</dbReference>
<accession>A0ABW2UPZ5</accession>
<dbReference type="EMBL" id="JBHTFQ010000018">
    <property type="protein sequence ID" value="MFC7706333.1"/>
    <property type="molecule type" value="Genomic_DNA"/>
</dbReference>
<dbReference type="Proteomes" id="UP001596516">
    <property type="component" value="Unassembled WGS sequence"/>
</dbReference>
<gene>
    <name evidence="2" type="ORF">ACFQXB_19365</name>
</gene>
<comment type="caution">
    <text evidence="2">The sequence shown here is derived from an EMBL/GenBank/DDBJ whole genome shotgun (WGS) entry which is preliminary data.</text>
</comment>
<comment type="similarity">
    <text evidence="1">Belongs to the antirestriction protein family.</text>
</comment>
<evidence type="ECO:0000313" key="2">
    <source>
        <dbReference type="EMBL" id="MFC7706333.1"/>
    </source>
</evidence>
<organism evidence="2 3">
    <name type="scientific">Plastorhodobacter daqingensis</name>
    <dbReference type="NCBI Taxonomy" id="1387281"/>
    <lineage>
        <taxon>Bacteria</taxon>
        <taxon>Pseudomonadati</taxon>
        <taxon>Pseudomonadota</taxon>
        <taxon>Alphaproteobacteria</taxon>
        <taxon>Rhodobacterales</taxon>
        <taxon>Paracoccaceae</taxon>
        <taxon>Plastorhodobacter</taxon>
    </lineage>
</organism>
<evidence type="ECO:0000256" key="1">
    <source>
        <dbReference type="ARBA" id="ARBA00008618"/>
    </source>
</evidence>
<proteinExistence type="inferred from homology"/>
<dbReference type="Pfam" id="PF03230">
    <property type="entry name" value="Antirestrict"/>
    <property type="match status" value="1"/>
</dbReference>
<protein>
    <submittedName>
        <fullName evidence="2">Antirestriction protein</fullName>
    </submittedName>
</protein>